<dbReference type="HOGENOM" id="CLU_062519_0_0_1"/>
<dbReference type="EMBL" id="KQ971348">
    <property type="protein sequence ID" value="EFA04865.1"/>
    <property type="molecule type" value="Genomic_DNA"/>
</dbReference>
<evidence type="ECO:0000313" key="5">
    <source>
        <dbReference type="Proteomes" id="UP000007266"/>
    </source>
</evidence>
<dbReference type="OMA" id="NNEACIL"/>
<dbReference type="eggNOG" id="KOG4177">
    <property type="taxonomic scope" value="Eukaryota"/>
</dbReference>
<dbReference type="InterPro" id="IPR002110">
    <property type="entry name" value="Ankyrin_rpt"/>
</dbReference>
<keyword evidence="2 3" id="KW-0040">ANK repeat</keyword>
<keyword evidence="1" id="KW-0677">Repeat</keyword>
<evidence type="ECO:0000313" key="4">
    <source>
        <dbReference type="EMBL" id="EFA04865.1"/>
    </source>
</evidence>
<evidence type="ECO:0000256" key="1">
    <source>
        <dbReference type="ARBA" id="ARBA00022737"/>
    </source>
</evidence>
<feature type="repeat" description="ANK" evidence="3">
    <location>
        <begin position="267"/>
        <end position="299"/>
    </location>
</feature>
<dbReference type="Pfam" id="PF00023">
    <property type="entry name" value="Ank"/>
    <property type="match status" value="1"/>
</dbReference>
<evidence type="ECO:0000256" key="3">
    <source>
        <dbReference type="PROSITE-ProRule" id="PRU00023"/>
    </source>
</evidence>
<dbReference type="SUPFAM" id="SSF48403">
    <property type="entry name" value="Ankyrin repeat"/>
    <property type="match status" value="1"/>
</dbReference>
<dbReference type="PANTHER" id="PTHR24198:SF165">
    <property type="entry name" value="ANKYRIN REPEAT-CONTAINING PROTEIN-RELATED"/>
    <property type="match status" value="1"/>
</dbReference>
<feature type="repeat" description="ANK" evidence="3">
    <location>
        <begin position="300"/>
        <end position="332"/>
    </location>
</feature>
<reference evidence="4 5" key="1">
    <citation type="journal article" date="2008" name="Nature">
        <title>The genome of the model beetle and pest Tribolium castaneum.</title>
        <authorList>
            <consortium name="Tribolium Genome Sequencing Consortium"/>
            <person name="Richards S."/>
            <person name="Gibbs R.A."/>
            <person name="Weinstock G.M."/>
            <person name="Brown S.J."/>
            <person name="Denell R."/>
            <person name="Beeman R.W."/>
            <person name="Gibbs R."/>
            <person name="Beeman R.W."/>
            <person name="Brown S.J."/>
            <person name="Bucher G."/>
            <person name="Friedrich M."/>
            <person name="Grimmelikhuijzen C.J."/>
            <person name="Klingler M."/>
            <person name="Lorenzen M."/>
            <person name="Richards S."/>
            <person name="Roth S."/>
            <person name="Schroder R."/>
            <person name="Tautz D."/>
            <person name="Zdobnov E.M."/>
            <person name="Muzny D."/>
            <person name="Gibbs R.A."/>
            <person name="Weinstock G.M."/>
            <person name="Attaway T."/>
            <person name="Bell S."/>
            <person name="Buhay C.J."/>
            <person name="Chandrabose M.N."/>
            <person name="Chavez D."/>
            <person name="Clerk-Blankenburg K.P."/>
            <person name="Cree A."/>
            <person name="Dao M."/>
            <person name="Davis C."/>
            <person name="Chacko J."/>
            <person name="Dinh H."/>
            <person name="Dugan-Rocha S."/>
            <person name="Fowler G."/>
            <person name="Garner T.T."/>
            <person name="Garnes J."/>
            <person name="Gnirke A."/>
            <person name="Hawes A."/>
            <person name="Hernandez J."/>
            <person name="Hines S."/>
            <person name="Holder M."/>
            <person name="Hume J."/>
            <person name="Jhangiani S.N."/>
            <person name="Joshi V."/>
            <person name="Khan Z.M."/>
            <person name="Jackson L."/>
            <person name="Kovar C."/>
            <person name="Kowis A."/>
            <person name="Lee S."/>
            <person name="Lewis L.R."/>
            <person name="Margolis J."/>
            <person name="Morgan M."/>
            <person name="Nazareth L.V."/>
            <person name="Nguyen N."/>
            <person name="Okwuonu G."/>
            <person name="Parker D."/>
            <person name="Richards S."/>
            <person name="Ruiz S.J."/>
            <person name="Santibanez J."/>
            <person name="Savard J."/>
            <person name="Scherer S.E."/>
            <person name="Schneider B."/>
            <person name="Sodergren E."/>
            <person name="Tautz D."/>
            <person name="Vattahil S."/>
            <person name="Villasana D."/>
            <person name="White C.S."/>
            <person name="Wright R."/>
            <person name="Park Y."/>
            <person name="Beeman R.W."/>
            <person name="Lord J."/>
            <person name="Oppert B."/>
            <person name="Lorenzen M."/>
            <person name="Brown S."/>
            <person name="Wang L."/>
            <person name="Savard J."/>
            <person name="Tautz D."/>
            <person name="Richards S."/>
            <person name="Weinstock G."/>
            <person name="Gibbs R.A."/>
            <person name="Liu Y."/>
            <person name="Worley K."/>
            <person name="Weinstock G."/>
            <person name="Elsik C.G."/>
            <person name="Reese J.T."/>
            <person name="Elhaik E."/>
            <person name="Landan G."/>
            <person name="Graur D."/>
            <person name="Arensburger P."/>
            <person name="Atkinson P."/>
            <person name="Beeman R.W."/>
            <person name="Beidler J."/>
            <person name="Brown S.J."/>
            <person name="Demuth J.P."/>
            <person name="Drury D.W."/>
            <person name="Du Y.Z."/>
            <person name="Fujiwara H."/>
            <person name="Lorenzen M."/>
            <person name="Maselli V."/>
            <person name="Osanai M."/>
            <person name="Park Y."/>
            <person name="Robertson H.M."/>
            <person name="Tu Z."/>
            <person name="Wang J.J."/>
            <person name="Wang S."/>
            <person name="Richards S."/>
            <person name="Song H."/>
            <person name="Zhang L."/>
            <person name="Sodergren E."/>
            <person name="Werner D."/>
            <person name="Stanke M."/>
            <person name="Morgenstern B."/>
            <person name="Solovyev V."/>
            <person name="Kosarev P."/>
            <person name="Brown G."/>
            <person name="Chen H.C."/>
            <person name="Ermolaeva O."/>
            <person name="Hlavina W."/>
            <person name="Kapustin Y."/>
            <person name="Kiryutin B."/>
            <person name="Kitts P."/>
            <person name="Maglott D."/>
            <person name="Pruitt K."/>
            <person name="Sapojnikov V."/>
            <person name="Souvorov A."/>
            <person name="Mackey A.J."/>
            <person name="Waterhouse R.M."/>
            <person name="Wyder S."/>
            <person name="Zdobnov E.M."/>
            <person name="Zdobnov E.M."/>
            <person name="Wyder S."/>
            <person name="Kriventseva E.V."/>
            <person name="Kadowaki T."/>
            <person name="Bork P."/>
            <person name="Aranda M."/>
            <person name="Bao R."/>
            <person name="Beermann A."/>
            <person name="Berns N."/>
            <person name="Bolognesi R."/>
            <person name="Bonneton F."/>
            <person name="Bopp D."/>
            <person name="Brown S.J."/>
            <person name="Bucher G."/>
            <person name="Butts T."/>
            <person name="Chaumot A."/>
            <person name="Denell R.E."/>
            <person name="Ferrier D.E."/>
            <person name="Friedrich M."/>
            <person name="Gordon C.M."/>
            <person name="Jindra M."/>
            <person name="Klingler M."/>
            <person name="Lan Q."/>
            <person name="Lattorff H.M."/>
            <person name="Laudet V."/>
            <person name="von Levetsow C."/>
            <person name="Liu Z."/>
            <person name="Lutz R."/>
            <person name="Lynch J.A."/>
            <person name="da Fonseca R.N."/>
            <person name="Posnien N."/>
            <person name="Reuter R."/>
            <person name="Roth S."/>
            <person name="Savard J."/>
            <person name="Schinko J.B."/>
            <person name="Schmitt C."/>
            <person name="Schoppmeier M."/>
            <person name="Schroder R."/>
            <person name="Shippy T.D."/>
            <person name="Simonnet F."/>
            <person name="Marques-Souza H."/>
            <person name="Tautz D."/>
            <person name="Tomoyasu Y."/>
            <person name="Trauner J."/>
            <person name="Van der Zee M."/>
            <person name="Vervoort M."/>
            <person name="Wittkopp N."/>
            <person name="Wimmer E.A."/>
            <person name="Yang X."/>
            <person name="Jones A.K."/>
            <person name="Sattelle D.B."/>
            <person name="Ebert P.R."/>
            <person name="Nelson D."/>
            <person name="Scott J.G."/>
            <person name="Beeman R.W."/>
            <person name="Muthukrishnan S."/>
            <person name="Kramer K.J."/>
            <person name="Arakane Y."/>
            <person name="Beeman R.W."/>
            <person name="Zhu Q."/>
            <person name="Hogenkamp D."/>
            <person name="Dixit R."/>
            <person name="Oppert B."/>
            <person name="Jiang H."/>
            <person name="Zou Z."/>
            <person name="Marshall J."/>
            <person name="Elpidina E."/>
            <person name="Vinokurov K."/>
            <person name="Oppert C."/>
            <person name="Zou Z."/>
            <person name="Evans J."/>
            <person name="Lu Z."/>
            <person name="Zhao P."/>
            <person name="Sumathipala N."/>
            <person name="Altincicek B."/>
            <person name="Vilcinskas A."/>
            <person name="Williams M."/>
            <person name="Hultmark D."/>
            <person name="Hetru C."/>
            <person name="Jiang H."/>
            <person name="Grimmelikhuijzen C.J."/>
            <person name="Hauser F."/>
            <person name="Cazzamali G."/>
            <person name="Williamson M."/>
            <person name="Park Y."/>
            <person name="Li B."/>
            <person name="Tanaka Y."/>
            <person name="Predel R."/>
            <person name="Neupert S."/>
            <person name="Schachtner J."/>
            <person name="Verleyen P."/>
            <person name="Raible F."/>
            <person name="Bork P."/>
            <person name="Friedrich M."/>
            <person name="Walden K.K."/>
            <person name="Robertson H.M."/>
            <person name="Angeli S."/>
            <person name="Foret S."/>
            <person name="Bucher G."/>
            <person name="Schuetz S."/>
            <person name="Maleszka R."/>
            <person name="Wimmer E.A."/>
            <person name="Beeman R.W."/>
            <person name="Lorenzen M."/>
            <person name="Tomoyasu Y."/>
            <person name="Miller S.C."/>
            <person name="Grossmann D."/>
            <person name="Bucher G."/>
        </authorList>
    </citation>
    <scope>NUCLEOTIDE SEQUENCE [LARGE SCALE GENOMIC DNA]</scope>
    <source>
        <strain evidence="4 5">Georgia GA2</strain>
    </source>
</reference>
<dbReference type="STRING" id="7070.D2A3Y6"/>
<dbReference type="AlphaFoldDB" id="D2A3Y6"/>
<dbReference type="Pfam" id="PF12796">
    <property type="entry name" value="Ank_2"/>
    <property type="match status" value="3"/>
</dbReference>
<dbReference type="PROSITE" id="PS50088">
    <property type="entry name" value="ANK_REPEAT"/>
    <property type="match status" value="5"/>
</dbReference>
<accession>D2A3Y6</accession>
<sequence>MVSSEDQKKQLRGAIINNRLEEVKNIITKGYDLNSPLFQWTPLTYAITCKNLEMIQLILDNQADINFESPQKYVPLYTAIDYNCSLEVIQLLINRGADINQLGRSFFNDKINTPLSRAIQNNNLQAAHLLVENGADVHKPNPDGTTAGSLAHDLDRADFIKEKPPQENNDSLKGCTPLTAAILSGKLDEAKLLLESGVNSCKPDSNKQTPLVAAVRCKNLEAVALLLCYKANLTIPTAFLEAVNLQCTEIVKYLLENGAKINKTYRDGSTPFIKAIETENLAIIEELLHTGAQVDLANREGKTPLAVAASKRNILIVNHLIEAGASVSLARQELEEFANDDEDFDLYYQDLVERGEQIVAPVSNRGLPLGANATAD</sequence>
<feature type="repeat" description="ANK" evidence="3">
    <location>
        <begin position="173"/>
        <end position="205"/>
    </location>
</feature>
<dbReference type="GO" id="GO:0032473">
    <property type="term" value="C:cytoplasmic side of mitochondrial outer membrane"/>
    <property type="evidence" value="ECO:0000318"/>
    <property type="project" value="GO_Central"/>
</dbReference>
<evidence type="ECO:0000256" key="2">
    <source>
        <dbReference type="ARBA" id="ARBA00023043"/>
    </source>
</evidence>
<dbReference type="PROSITE" id="PS50297">
    <property type="entry name" value="ANK_REP_REGION"/>
    <property type="match status" value="4"/>
</dbReference>
<dbReference type="SMART" id="SM00248">
    <property type="entry name" value="ANK"/>
    <property type="match status" value="9"/>
</dbReference>
<dbReference type="GO" id="GO:0140990">
    <property type="term" value="P:primary piRNA processing"/>
    <property type="evidence" value="ECO:0000318"/>
    <property type="project" value="GO_Central"/>
</dbReference>
<dbReference type="InParanoid" id="D2A3Y6"/>
<organism evidence="4 5">
    <name type="scientific">Tribolium castaneum</name>
    <name type="common">Red flour beetle</name>
    <dbReference type="NCBI Taxonomy" id="7070"/>
    <lineage>
        <taxon>Eukaryota</taxon>
        <taxon>Metazoa</taxon>
        <taxon>Ecdysozoa</taxon>
        <taxon>Arthropoda</taxon>
        <taxon>Hexapoda</taxon>
        <taxon>Insecta</taxon>
        <taxon>Pterygota</taxon>
        <taxon>Neoptera</taxon>
        <taxon>Endopterygota</taxon>
        <taxon>Coleoptera</taxon>
        <taxon>Polyphaga</taxon>
        <taxon>Cucujiformia</taxon>
        <taxon>Tenebrionidae</taxon>
        <taxon>Tenebrionidae incertae sedis</taxon>
        <taxon>Tribolium</taxon>
    </lineage>
</organism>
<feature type="repeat" description="ANK" evidence="3">
    <location>
        <begin position="110"/>
        <end position="142"/>
    </location>
</feature>
<keyword evidence="5" id="KW-1185">Reference proteome</keyword>
<proteinExistence type="predicted"/>
<dbReference type="Gene3D" id="1.25.40.20">
    <property type="entry name" value="Ankyrin repeat-containing domain"/>
    <property type="match status" value="2"/>
</dbReference>
<protein>
    <submittedName>
        <fullName evidence="4">Ankyrin repeat and KH domain-containing protein mask-like Protein</fullName>
    </submittedName>
</protein>
<feature type="repeat" description="ANK" evidence="3">
    <location>
        <begin position="71"/>
        <end position="104"/>
    </location>
</feature>
<dbReference type="Proteomes" id="UP000007266">
    <property type="component" value="Linkage group 6"/>
</dbReference>
<dbReference type="InterPro" id="IPR036770">
    <property type="entry name" value="Ankyrin_rpt-contain_sf"/>
</dbReference>
<dbReference type="OrthoDB" id="194358at2759"/>
<gene>
    <name evidence="4" type="primary">AUGUSTUS-3.0.2_14919</name>
    <name evidence="4" type="ORF">TcasGA2_TC014919</name>
</gene>
<name>D2A3Y6_TRICA</name>
<dbReference type="PANTHER" id="PTHR24198">
    <property type="entry name" value="ANKYRIN REPEAT AND PROTEIN KINASE DOMAIN-CONTAINING PROTEIN"/>
    <property type="match status" value="1"/>
</dbReference>
<dbReference type="PhylomeDB" id="D2A3Y6"/>
<reference evidence="4 5" key="2">
    <citation type="journal article" date="2010" name="Nucleic Acids Res.">
        <title>BeetleBase in 2010: revisions to provide comprehensive genomic information for Tribolium castaneum.</title>
        <authorList>
            <person name="Kim H.S."/>
            <person name="Murphy T."/>
            <person name="Xia J."/>
            <person name="Caragea D."/>
            <person name="Park Y."/>
            <person name="Beeman R.W."/>
            <person name="Lorenzen M.D."/>
            <person name="Butcher S."/>
            <person name="Manak J.R."/>
            <person name="Brown S.J."/>
        </authorList>
    </citation>
    <scope>GENOME REANNOTATION</scope>
    <source>
        <strain evidence="4 5">Georgia GA2</strain>
    </source>
</reference>
<dbReference type="KEGG" id="tca:103313446"/>